<dbReference type="GeneID" id="18869832"/>
<evidence type="ECO:0000313" key="2">
    <source>
        <dbReference type="EMBL" id="EGW34232.1"/>
    </source>
</evidence>
<dbReference type="eggNOG" id="ENOG502R9Z3">
    <property type="taxonomic scope" value="Eukaryota"/>
</dbReference>
<evidence type="ECO:0000256" key="1">
    <source>
        <dbReference type="SAM" id="MobiDB-lite"/>
    </source>
</evidence>
<dbReference type="HOGENOM" id="CLU_071625_0_0_1"/>
<accession>G3AHR8</accession>
<dbReference type="Proteomes" id="UP000000709">
    <property type="component" value="Unassembled WGS sequence"/>
</dbReference>
<dbReference type="OrthoDB" id="4081078at2759"/>
<protein>
    <submittedName>
        <fullName evidence="2">Uncharacterized protein</fullName>
    </submittedName>
</protein>
<feature type="compositionally biased region" description="Polar residues" evidence="1">
    <location>
        <begin position="23"/>
        <end position="35"/>
    </location>
</feature>
<feature type="region of interest" description="Disordered" evidence="1">
    <location>
        <begin position="1"/>
        <end position="47"/>
    </location>
</feature>
<reference evidence="2 3" key="1">
    <citation type="journal article" date="2011" name="Proc. Natl. Acad. Sci. U.S.A.">
        <title>Comparative genomics of xylose-fermenting fungi for enhanced biofuel production.</title>
        <authorList>
            <person name="Wohlbach D.J."/>
            <person name="Kuo A."/>
            <person name="Sato T.K."/>
            <person name="Potts K.M."/>
            <person name="Salamov A.A."/>
            <person name="LaButti K.M."/>
            <person name="Sun H."/>
            <person name="Clum A."/>
            <person name="Pangilinan J.L."/>
            <person name="Lindquist E.A."/>
            <person name="Lucas S."/>
            <person name="Lapidus A."/>
            <person name="Jin M."/>
            <person name="Gunawan C."/>
            <person name="Balan V."/>
            <person name="Dale B.E."/>
            <person name="Jeffries T.W."/>
            <person name="Zinkel R."/>
            <person name="Barry K.W."/>
            <person name="Grigoriev I.V."/>
            <person name="Gasch A.P."/>
        </authorList>
    </citation>
    <scope>NUCLEOTIDE SEQUENCE [LARGE SCALE GENOMIC DNA]</scope>
    <source>
        <strain evidence="3">NRRL Y-27907 / 11-Y1</strain>
    </source>
</reference>
<organism evidence="3">
    <name type="scientific">Spathaspora passalidarum (strain NRRL Y-27907 / 11-Y1)</name>
    <dbReference type="NCBI Taxonomy" id="619300"/>
    <lineage>
        <taxon>Eukaryota</taxon>
        <taxon>Fungi</taxon>
        <taxon>Dikarya</taxon>
        <taxon>Ascomycota</taxon>
        <taxon>Saccharomycotina</taxon>
        <taxon>Pichiomycetes</taxon>
        <taxon>Debaryomycetaceae</taxon>
        <taxon>Spathaspora</taxon>
    </lineage>
</organism>
<name>G3AHR8_SPAPN</name>
<gene>
    <name evidence="2" type="ORF">SPAPADRAFT_134563</name>
</gene>
<dbReference type="EMBL" id="GL996500">
    <property type="protein sequence ID" value="EGW34232.1"/>
    <property type="molecule type" value="Genomic_DNA"/>
</dbReference>
<dbReference type="InParanoid" id="G3AHR8"/>
<dbReference type="RefSeq" id="XP_007373816.1">
    <property type="nucleotide sequence ID" value="XM_007373754.1"/>
</dbReference>
<keyword evidence="3" id="KW-1185">Reference proteome</keyword>
<sequence>MYNRKRKRHAVKPSSSSSSPSSLQPNDQYQLTDPSSEIPKQEQPLDDDDKVINYLRKMHPRQTVSHPDKPTYVTIIVSTSEGQHFQDLQPNFVTSLRDNFSIKDISISPVVPGCIDRYITVYGLGESISRAILYIAFILNAKLNNIGGSDLFTFKSANYKISLLLKQVHKLSNAHGLKYLDKAEQFTYNFSTKDFHVAFMQGDLHALFNTLLQCSELDLCVDSNDTNVENIPLFGIHADPALYSRSSENSSLLAKSHKNLIDFLHPSKLDSV</sequence>
<proteinExistence type="predicted"/>
<feature type="compositionally biased region" description="Basic residues" evidence="1">
    <location>
        <begin position="1"/>
        <end position="11"/>
    </location>
</feature>
<dbReference type="KEGG" id="spaa:SPAPADRAFT_134563"/>
<feature type="compositionally biased region" description="Low complexity" evidence="1">
    <location>
        <begin position="13"/>
        <end position="22"/>
    </location>
</feature>
<evidence type="ECO:0000313" key="3">
    <source>
        <dbReference type="Proteomes" id="UP000000709"/>
    </source>
</evidence>
<dbReference type="OMA" id="TRIDYND"/>
<dbReference type="AlphaFoldDB" id="G3AHR8"/>